<dbReference type="EMBL" id="JAMFTS010000001">
    <property type="protein sequence ID" value="KAJ4818721.1"/>
    <property type="molecule type" value="Genomic_DNA"/>
</dbReference>
<dbReference type="Proteomes" id="UP001140206">
    <property type="component" value="Chromosome 1"/>
</dbReference>
<accession>A0AAV8HR81</accession>
<dbReference type="InterPro" id="IPR032675">
    <property type="entry name" value="LRR_dom_sf"/>
</dbReference>
<dbReference type="Gene3D" id="3.80.10.10">
    <property type="entry name" value="Ribonuclease Inhibitor"/>
    <property type="match status" value="3"/>
</dbReference>
<dbReference type="AlphaFoldDB" id="A0AAV8HR81"/>
<dbReference type="InterPro" id="IPR056789">
    <property type="entry name" value="LRR_R13L1-DRL21"/>
</dbReference>
<proteinExistence type="predicted"/>
<dbReference type="PANTHER" id="PTHR36766">
    <property type="entry name" value="PLANT BROAD-SPECTRUM MILDEW RESISTANCE PROTEIN RPW8"/>
    <property type="match status" value="1"/>
</dbReference>
<feature type="domain" description="R13L1/DRL21-like LRR repeat region" evidence="3">
    <location>
        <begin position="343"/>
        <end position="467"/>
    </location>
</feature>
<evidence type="ECO:0000256" key="1">
    <source>
        <dbReference type="ARBA" id="ARBA00022614"/>
    </source>
</evidence>
<name>A0AAV8HR81_9POAL</name>
<keyword evidence="5" id="KW-1185">Reference proteome</keyword>
<sequence>MDGLKVDPLLMNDLCKIGDDIAEKMIKSPLAAKVVGNQLRKCPQKSFWTETLKKDILSSTREVLLWSYQHFDVQLQRCFLFCSIFPKGTWFADGNQLVEYWLALDFIRSSNSNRNVDNIGIEYFNVMVANSIFELVDGKYYMHDLFRDLAENLSSGDCLRITNFQEEIPSTILYAYIEVDNKNLKKKLLSICKLKNLRALILAMELNIIEDLNEVLPVVFTKFKNLRVLQIWTFLSLKDLLSVVGDLRNLRYLTYLNIKSSLIEELPDSMSKLYHLQFLILPSSIKSLPPKLSNLTKLRSIAKYDKSYNLVHSLPPVPYLGKLTSLQCLSEFHVRKEKGYELWQLGSLREIDGSLRIVNLNNVRQKDEATGARLFEKSKLKGLELAWAESSENDLDLEVIEALQPPADLENLSIEGYGGLRYPSWLLEGSFLKNITYLKFDNCSALADLPQNFHQLSPNLTELRVSTCPCLIFVCENELQLNGNEGTMREYSWVYDGMHNELELKNVFHHEVQSFKQMDPEQNCGENLKIIERAAEDGVPEFPTDVWSAWWQCHQQRINFIFRFKIKTNQLILPSKLYVLFLSFCSVSDGALSVCLRGMATLKELHLEGIMTITTLPCVEVLKDLQSLRVLMIKNCWCLRSLGGLHALSKLEKFILDTCWNLKMKSDHSELPLTLQSFIIDKCEVSQALFLDNLQSLEHIEIKNSKSLMDLSFGHLSSLKLLYLINCRGLHHIQSLLPPSYIDALSLVQLPNLDVKSVLKTWKGCRRLYISSSAILNELQLPENFDAIQTLIIESCDEDTISFEKSDHLRSIKTLAFLICELKHLSSTLSNFSNLENIQFTKCSKISKLPELPKLIQQIIIKDCPELKEKCQPNGSEWHKIQHIPRRFIE</sequence>
<gene>
    <name evidence="4" type="ORF">LUZ62_031287</name>
</gene>
<evidence type="ECO:0000313" key="5">
    <source>
        <dbReference type="Proteomes" id="UP001140206"/>
    </source>
</evidence>
<dbReference type="Pfam" id="PF25019">
    <property type="entry name" value="LRR_R13L1-DRL21"/>
    <property type="match status" value="1"/>
</dbReference>
<dbReference type="InterPro" id="IPR058922">
    <property type="entry name" value="WHD_DRP"/>
</dbReference>
<reference evidence="4" key="1">
    <citation type="submission" date="2022-08" db="EMBL/GenBank/DDBJ databases">
        <authorList>
            <person name="Marques A."/>
        </authorList>
    </citation>
    <scope>NUCLEOTIDE SEQUENCE</scope>
    <source>
        <strain evidence="4">RhyPub2mFocal</strain>
        <tissue evidence="4">Leaves</tissue>
    </source>
</reference>
<evidence type="ECO:0000259" key="2">
    <source>
        <dbReference type="Pfam" id="PF23559"/>
    </source>
</evidence>
<dbReference type="Pfam" id="PF23559">
    <property type="entry name" value="WHD_DRP"/>
    <property type="match status" value="1"/>
</dbReference>
<dbReference type="SUPFAM" id="SSF52058">
    <property type="entry name" value="L domain-like"/>
    <property type="match status" value="2"/>
</dbReference>
<keyword evidence="1" id="KW-0433">Leucine-rich repeat</keyword>
<organism evidence="4 5">
    <name type="scientific">Rhynchospora pubera</name>
    <dbReference type="NCBI Taxonomy" id="906938"/>
    <lineage>
        <taxon>Eukaryota</taxon>
        <taxon>Viridiplantae</taxon>
        <taxon>Streptophyta</taxon>
        <taxon>Embryophyta</taxon>
        <taxon>Tracheophyta</taxon>
        <taxon>Spermatophyta</taxon>
        <taxon>Magnoliopsida</taxon>
        <taxon>Liliopsida</taxon>
        <taxon>Poales</taxon>
        <taxon>Cyperaceae</taxon>
        <taxon>Cyperoideae</taxon>
        <taxon>Rhynchosporeae</taxon>
        <taxon>Rhynchospora</taxon>
    </lineage>
</organism>
<dbReference type="PANTHER" id="PTHR36766:SF64">
    <property type="entry name" value="OS12G0206100 PROTEIN"/>
    <property type="match status" value="1"/>
</dbReference>
<evidence type="ECO:0000313" key="4">
    <source>
        <dbReference type="EMBL" id="KAJ4818721.1"/>
    </source>
</evidence>
<feature type="domain" description="Disease resistance protein winged helix" evidence="2">
    <location>
        <begin position="84"/>
        <end position="150"/>
    </location>
</feature>
<protein>
    <submittedName>
        <fullName evidence="4">Rp1-like protein</fullName>
    </submittedName>
</protein>
<evidence type="ECO:0000259" key="3">
    <source>
        <dbReference type="Pfam" id="PF25019"/>
    </source>
</evidence>
<comment type="caution">
    <text evidence="4">The sequence shown here is derived from an EMBL/GenBank/DDBJ whole genome shotgun (WGS) entry which is preliminary data.</text>
</comment>